<dbReference type="Proteomes" id="UP000676456">
    <property type="component" value="Unassembled WGS sequence"/>
</dbReference>
<dbReference type="AlphaFoldDB" id="A0A942UUE8"/>
<reference evidence="2 3" key="1">
    <citation type="submission" date="2021-05" db="EMBL/GenBank/DDBJ databases">
        <title>Novel Bacillus species.</title>
        <authorList>
            <person name="Liu G."/>
        </authorList>
    </citation>
    <scope>NUCLEOTIDE SEQUENCE [LARGE SCALE GENOMIC DNA]</scope>
    <source>
        <strain evidence="2 3">FJAT-49682</strain>
    </source>
</reference>
<keyword evidence="3" id="KW-1185">Reference proteome</keyword>
<dbReference type="SUPFAM" id="SSF51695">
    <property type="entry name" value="PLC-like phosphodiesterases"/>
    <property type="match status" value="1"/>
</dbReference>
<protein>
    <submittedName>
        <fullName evidence="2">Glycerophosphodiester phosphodiesterase</fullName>
    </submittedName>
</protein>
<feature type="domain" description="GP-PDE" evidence="1">
    <location>
        <begin position="4"/>
        <end position="245"/>
    </location>
</feature>
<dbReference type="GO" id="GO:0006629">
    <property type="term" value="P:lipid metabolic process"/>
    <property type="evidence" value="ECO:0007669"/>
    <property type="project" value="InterPro"/>
</dbReference>
<evidence type="ECO:0000259" key="1">
    <source>
        <dbReference type="PROSITE" id="PS51704"/>
    </source>
</evidence>
<comment type="caution">
    <text evidence="2">The sequence shown here is derived from an EMBL/GenBank/DDBJ whole genome shotgun (WGS) entry which is preliminary data.</text>
</comment>
<dbReference type="RefSeq" id="WP_213099167.1">
    <property type="nucleotide sequence ID" value="NZ_JAGYPN010000003.1"/>
</dbReference>
<evidence type="ECO:0000313" key="3">
    <source>
        <dbReference type="Proteomes" id="UP000676456"/>
    </source>
</evidence>
<name>A0A942UUE8_9BACI</name>
<dbReference type="GO" id="GO:0008081">
    <property type="term" value="F:phosphoric diester hydrolase activity"/>
    <property type="evidence" value="ECO:0007669"/>
    <property type="project" value="InterPro"/>
</dbReference>
<dbReference type="PROSITE" id="PS50007">
    <property type="entry name" value="PIPLC_X_DOMAIN"/>
    <property type="match status" value="1"/>
</dbReference>
<dbReference type="Pfam" id="PF03009">
    <property type="entry name" value="GDPD"/>
    <property type="match status" value="1"/>
</dbReference>
<dbReference type="EMBL" id="JAGYPN010000003">
    <property type="protein sequence ID" value="MBS4224119.1"/>
    <property type="molecule type" value="Genomic_DNA"/>
</dbReference>
<dbReference type="CDD" id="cd08563">
    <property type="entry name" value="GDPD_TtGDE_like"/>
    <property type="match status" value="1"/>
</dbReference>
<dbReference type="Gene3D" id="3.20.20.190">
    <property type="entry name" value="Phosphatidylinositol (PI) phosphodiesterase"/>
    <property type="match status" value="1"/>
</dbReference>
<sequence length="261" mass="30068">MNKTKIFGHRGSMGSLPENTLLGFRHALECGVDGIELDVQLTKDGEVVVIHDETIDRTTDGTGYVKDFTLNELRQFSAGVTFSTFELFDEAEWKLERIPTLEEVLHLISPFQIELNIELKTTLFPYEGIEEKVLNLVNQFNYADKVIYSSFHLPSILKLKKIAPIAKIAWLLEEELIRPSEYVQSLELEGLHLHKDLLLKDRISADDFSIRVWTVNDEKEIEQLLNKNNIDVIMTDFPKEAISLRNIRDNIYIEKNIDCFG</sequence>
<evidence type="ECO:0000313" key="2">
    <source>
        <dbReference type="EMBL" id="MBS4224119.1"/>
    </source>
</evidence>
<dbReference type="PANTHER" id="PTHR46211:SF1">
    <property type="entry name" value="GLYCEROPHOSPHODIESTER PHOSPHODIESTERASE, CYTOPLASMIC"/>
    <property type="match status" value="1"/>
</dbReference>
<gene>
    <name evidence="2" type="ORF">KHA91_15465</name>
</gene>
<proteinExistence type="predicted"/>
<organism evidence="2 3">
    <name type="scientific">Lederbergia citrea</name>
    <dbReference type="NCBI Taxonomy" id="2833581"/>
    <lineage>
        <taxon>Bacteria</taxon>
        <taxon>Bacillati</taxon>
        <taxon>Bacillota</taxon>
        <taxon>Bacilli</taxon>
        <taxon>Bacillales</taxon>
        <taxon>Bacillaceae</taxon>
        <taxon>Lederbergia</taxon>
    </lineage>
</organism>
<dbReference type="PANTHER" id="PTHR46211">
    <property type="entry name" value="GLYCEROPHOSPHORYL DIESTER PHOSPHODIESTERASE"/>
    <property type="match status" value="1"/>
</dbReference>
<accession>A0A942UUE8</accession>
<dbReference type="PROSITE" id="PS51704">
    <property type="entry name" value="GP_PDE"/>
    <property type="match status" value="1"/>
</dbReference>
<dbReference type="InterPro" id="IPR017946">
    <property type="entry name" value="PLC-like_Pdiesterase_TIM-brl"/>
</dbReference>
<dbReference type="InterPro" id="IPR030395">
    <property type="entry name" value="GP_PDE_dom"/>
</dbReference>